<dbReference type="EMBL" id="NEDP02005138">
    <property type="protein sequence ID" value="OWF43308.1"/>
    <property type="molecule type" value="Genomic_DNA"/>
</dbReference>
<protein>
    <submittedName>
        <fullName evidence="3">Membrane-associated protein Hem</fullName>
    </submittedName>
</protein>
<dbReference type="STRING" id="6573.A0A210Q3H4"/>
<feature type="region of interest" description="Disordered" evidence="2">
    <location>
        <begin position="643"/>
        <end position="672"/>
    </location>
</feature>
<keyword evidence="4" id="KW-1185">Reference proteome</keyword>
<reference evidence="3 4" key="1">
    <citation type="journal article" date="2017" name="Nat. Ecol. Evol.">
        <title>Scallop genome provides insights into evolution of bilaterian karyotype and development.</title>
        <authorList>
            <person name="Wang S."/>
            <person name="Zhang J."/>
            <person name="Jiao W."/>
            <person name="Li J."/>
            <person name="Xun X."/>
            <person name="Sun Y."/>
            <person name="Guo X."/>
            <person name="Huan P."/>
            <person name="Dong B."/>
            <person name="Zhang L."/>
            <person name="Hu X."/>
            <person name="Sun X."/>
            <person name="Wang J."/>
            <person name="Zhao C."/>
            <person name="Wang Y."/>
            <person name="Wang D."/>
            <person name="Huang X."/>
            <person name="Wang R."/>
            <person name="Lv J."/>
            <person name="Li Y."/>
            <person name="Zhang Z."/>
            <person name="Liu B."/>
            <person name="Lu W."/>
            <person name="Hui Y."/>
            <person name="Liang J."/>
            <person name="Zhou Z."/>
            <person name="Hou R."/>
            <person name="Li X."/>
            <person name="Liu Y."/>
            <person name="Li H."/>
            <person name="Ning X."/>
            <person name="Lin Y."/>
            <person name="Zhao L."/>
            <person name="Xing Q."/>
            <person name="Dou J."/>
            <person name="Li Y."/>
            <person name="Mao J."/>
            <person name="Guo H."/>
            <person name="Dou H."/>
            <person name="Li T."/>
            <person name="Mu C."/>
            <person name="Jiang W."/>
            <person name="Fu Q."/>
            <person name="Fu X."/>
            <person name="Miao Y."/>
            <person name="Liu J."/>
            <person name="Yu Q."/>
            <person name="Li R."/>
            <person name="Liao H."/>
            <person name="Li X."/>
            <person name="Kong Y."/>
            <person name="Jiang Z."/>
            <person name="Chourrout D."/>
            <person name="Li R."/>
            <person name="Bao Z."/>
        </authorList>
    </citation>
    <scope>NUCLEOTIDE SEQUENCE [LARGE SCALE GENOMIC DNA]</scope>
    <source>
        <strain evidence="3 4">PY_sf001</strain>
    </source>
</reference>
<dbReference type="Proteomes" id="UP000242188">
    <property type="component" value="Unassembled WGS sequence"/>
</dbReference>
<dbReference type="GO" id="GO:0048812">
    <property type="term" value="P:neuron projection morphogenesis"/>
    <property type="evidence" value="ECO:0007669"/>
    <property type="project" value="TreeGrafter"/>
</dbReference>
<dbReference type="PANTHER" id="PTHR12093:SF10">
    <property type="entry name" value="MEMBRANE-ASSOCIATED PROTEIN HEM"/>
    <property type="match status" value="1"/>
</dbReference>
<feature type="compositionally biased region" description="Basic and acidic residues" evidence="2">
    <location>
        <begin position="659"/>
        <end position="672"/>
    </location>
</feature>
<name>A0A210Q3H4_MIZYE</name>
<dbReference type="InterPro" id="IPR019137">
    <property type="entry name" value="Nck-associated_protein-1"/>
</dbReference>
<evidence type="ECO:0000256" key="2">
    <source>
        <dbReference type="SAM" id="MobiDB-lite"/>
    </source>
</evidence>
<gene>
    <name evidence="3" type="ORF">KP79_PYT18742</name>
</gene>
<dbReference type="OrthoDB" id="548214at2759"/>
<accession>A0A210Q3H4</accession>
<dbReference type="GO" id="GO:0030031">
    <property type="term" value="P:cell projection assembly"/>
    <property type="evidence" value="ECO:0007669"/>
    <property type="project" value="TreeGrafter"/>
</dbReference>
<dbReference type="PANTHER" id="PTHR12093">
    <property type="entry name" value="NCK-ASSOCIATED PROTEIN 1"/>
    <property type="match status" value="1"/>
</dbReference>
<dbReference type="AlphaFoldDB" id="A0A210Q3H4"/>
<dbReference type="GO" id="GO:0016477">
    <property type="term" value="P:cell migration"/>
    <property type="evidence" value="ECO:0007669"/>
    <property type="project" value="TreeGrafter"/>
</dbReference>
<evidence type="ECO:0000313" key="4">
    <source>
        <dbReference type="Proteomes" id="UP000242188"/>
    </source>
</evidence>
<comment type="similarity">
    <text evidence="1">Belongs to the HEM-1/HEM-2 family.</text>
</comment>
<comment type="caution">
    <text evidence="3">The sequence shown here is derived from an EMBL/GenBank/DDBJ whole genome shotgun (WGS) entry which is preliminary data.</text>
</comment>
<dbReference type="Pfam" id="PF09735">
    <property type="entry name" value="Nckap1"/>
    <property type="match status" value="1"/>
</dbReference>
<proteinExistence type="inferred from homology"/>
<evidence type="ECO:0000313" key="3">
    <source>
        <dbReference type="EMBL" id="OWF43308.1"/>
    </source>
</evidence>
<sequence length="1139" mass="130773">MSRALIPSQQKLAEKLTVLTDRGRGMLTRIYNIKKMLGSAENKPAFLSDKNLEAAFKHLLRRFPNPDAKANALLPINSIKNDVCKSLHLYYFTFVDIMDFKDHVVDLLTTMDACQVYLDITLNYDLTKMYLDLIVTYVSIMILVSKVEDRRVVLSLYNIAHEYLHATGDPWFPRLGQMILEYDYPMKKLAEDFVPHTRVVRHAILSLQKIYPKRNIPADQMRATQLLTLLGEPAKIMNVPNTDMIQCEYLSQDSMEKWIIFCLMICHPFLQEPQAWDLWKTALQSGYIVQLVRDEVLHIHSYIISFFESLKGQHLSKRISEIKDLHHQALQTAPGVHRERRKFLRSALKELALIYTDQPGLLGPKALYVFQGLSIARDEIHWLLRHFDNPPSKKHNIKIAQEDFVDRQIPELLFYMEELKALVRKYNQVMQRYYVQYLSGFDSVLLNQLIQNLAMCPEDESVILSSLYNSVAGLTVLQVEANEVFDFRGIRLDWFRLQAYASGNKAGLTLKDHQDLGKHLNMIVFHTKMVDFLDQMLTETSDLSIYCFYTQIFEHQFKQCIEFPSQHRYSIVFPLICGHFMMATHELCPEERHSIGTTSVQYAHWFLKEISDEVNQVITAICEEQCLLSYKLLPKHSAATIVSSAQKNKPSKDKNKKHVEKERPGEESFRKNRENFTRMDKLHMALTEMCYAINYCNVIQVWEHGFVPREFFLQHLETRFNKALVGMMMYNPETNEIAKPSELLSGVKAVMNVLQGLENYVHLDIARVFNSVLPQQTQATDSFNGEKTITANYASWYLDVLLRKATVNIGQIVYSPNYKSFVTVAADSNQQVLLQAEEYADLTELRALAELIGPYGMRYLGERLMGHVASQVDELKKLVAQNRETLIQLRTSFDKPEVMRELTKKLNNSKQTATDADSVLMRMTMIGVLLSFRSLAQEALLAVLEDRIPFLMASVKDLQHFVPNTKDSKVVNEMASAGGLPCNVDPTLINALRQMKSEHKESEYEVVCLLMVFIAVSIPKLARLETSVFKASLEGHVNNTHCLAKTINQLAGALFSIHGPGDVADRLQEFLALASSSLLRLGQESEKEMIRNRESVYLLLDEIVQESPYLTMDLLESCFPYALLRNAYHSTYKASAHET</sequence>
<organism evidence="3 4">
    <name type="scientific">Mizuhopecten yessoensis</name>
    <name type="common">Japanese scallop</name>
    <name type="synonym">Patinopecten yessoensis</name>
    <dbReference type="NCBI Taxonomy" id="6573"/>
    <lineage>
        <taxon>Eukaryota</taxon>
        <taxon>Metazoa</taxon>
        <taxon>Spiralia</taxon>
        <taxon>Lophotrochozoa</taxon>
        <taxon>Mollusca</taxon>
        <taxon>Bivalvia</taxon>
        <taxon>Autobranchia</taxon>
        <taxon>Pteriomorphia</taxon>
        <taxon>Pectinida</taxon>
        <taxon>Pectinoidea</taxon>
        <taxon>Pectinidae</taxon>
        <taxon>Mizuhopecten</taxon>
    </lineage>
</organism>
<evidence type="ECO:0000256" key="1">
    <source>
        <dbReference type="ARBA" id="ARBA00037947"/>
    </source>
</evidence>
<dbReference type="GO" id="GO:0030866">
    <property type="term" value="P:cortical actin cytoskeleton organization"/>
    <property type="evidence" value="ECO:0007669"/>
    <property type="project" value="TreeGrafter"/>
</dbReference>
<dbReference type="GO" id="GO:0031209">
    <property type="term" value="C:SCAR complex"/>
    <property type="evidence" value="ECO:0007669"/>
    <property type="project" value="TreeGrafter"/>
</dbReference>